<organism evidence="1 2">
    <name type="scientific">Mycobacterium novum</name>
    <dbReference type="NCBI Taxonomy" id="2492438"/>
    <lineage>
        <taxon>Bacteria</taxon>
        <taxon>Bacillati</taxon>
        <taxon>Actinomycetota</taxon>
        <taxon>Actinomycetes</taxon>
        <taxon>Mycobacteriales</taxon>
        <taxon>Mycobacteriaceae</taxon>
        <taxon>Mycobacterium</taxon>
    </lineage>
</organism>
<dbReference type="AlphaFoldDB" id="A0A7I7JPT3"/>
<dbReference type="SUPFAM" id="SSF53756">
    <property type="entry name" value="UDP-Glycosyltransferase/glycogen phosphorylase"/>
    <property type="match status" value="1"/>
</dbReference>
<dbReference type="Proteomes" id="UP000466997">
    <property type="component" value="Chromosome"/>
</dbReference>
<keyword evidence="2" id="KW-1185">Reference proteome</keyword>
<proteinExistence type="predicted"/>
<reference evidence="1 2" key="1">
    <citation type="journal article" date="2019" name="Emerg. Microbes Infect.">
        <title>Comprehensive subspecies identification of 175 nontuberculous mycobacteria species based on 7547 genomic profiles.</title>
        <authorList>
            <person name="Matsumoto Y."/>
            <person name="Kinjo T."/>
            <person name="Motooka D."/>
            <person name="Nabeya D."/>
            <person name="Jung N."/>
            <person name="Uechi K."/>
            <person name="Horii T."/>
            <person name="Iida T."/>
            <person name="Fujita J."/>
            <person name="Nakamura S."/>
        </authorList>
    </citation>
    <scope>NUCLEOTIDE SEQUENCE [LARGE SCALE GENOMIC DNA]</scope>
    <source>
        <strain evidence="1 2">JCM 6391</strain>
    </source>
</reference>
<evidence type="ECO:0000313" key="2">
    <source>
        <dbReference type="Proteomes" id="UP000466997"/>
    </source>
</evidence>
<sequence length="329" mass="36277">MAFPLTTRRSVLVWHVHGSWMDSFVAGRHRYLIPVDVPHDPDGRGLCGRDWPRAVEVPLAELRDQDVDLVVLQRPHELELAARLLGRRPGFDVPAVYVEHNTPRPFVVESLHPIADRDDIPLIHVTDFNRLMWDNGRAPTTVIDHGIADPGHLYTGDIAAAGAMINEPVRRWRTVGADLLGGFGQSAPVDVWGIGTEELNDPAHRCAGVTGHGDLRTAPLMKELAHRRVYLHTARWTSLGLSLLEAMFLGMPVVAVASTMAPLVVPPEAGVVSADVDTLRTALRGLVADRYLAEVVGKAARDHARDHFGLERFLREWDRVIDAQCTAGP</sequence>
<dbReference type="Gene3D" id="3.40.50.2000">
    <property type="entry name" value="Glycogen Phosphorylase B"/>
    <property type="match status" value="1"/>
</dbReference>
<evidence type="ECO:0000313" key="1">
    <source>
        <dbReference type="EMBL" id="BBX13905.1"/>
    </source>
</evidence>
<dbReference type="GO" id="GO:0016740">
    <property type="term" value="F:transferase activity"/>
    <property type="evidence" value="ECO:0007669"/>
    <property type="project" value="UniProtKB-KW"/>
</dbReference>
<dbReference type="RefSeq" id="WP_193465213.1">
    <property type="nucleotide sequence ID" value="NZ_AP022562.1"/>
</dbReference>
<gene>
    <name evidence="1" type="ORF">MNVM_29860</name>
</gene>
<accession>A0A7I7JPT3</accession>
<dbReference type="EMBL" id="AP022562">
    <property type="protein sequence ID" value="BBX13905.1"/>
    <property type="molecule type" value="Genomic_DNA"/>
</dbReference>
<protein>
    <submittedName>
        <fullName evidence="1">Glycosyl transferase</fullName>
    </submittedName>
</protein>
<dbReference type="KEGG" id="mnm:MNVM_29860"/>
<dbReference type="Pfam" id="PF13692">
    <property type="entry name" value="Glyco_trans_1_4"/>
    <property type="match status" value="1"/>
</dbReference>
<name>A0A7I7JPT3_9MYCO</name>
<keyword evidence="1" id="KW-0808">Transferase</keyword>